<dbReference type="InterPro" id="IPR051222">
    <property type="entry name" value="PPR/CCM1_RNA-binding"/>
</dbReference>
<gene>
    <name evidence="2" type="ORF">DL89DRAFT_256311</name>
</gene>
<sequence length="654" mass="72330">MRGYGIQRLKSPSNDAYMLELVLNGIAMARIPSDTLLGAETGRQSERSWAGRIDVRSIAAVHRLVNSGMVEPPICCIVLVADMVEQQARSLHMHLAQQTVDSLLGQCIAYVSRRSAFVRSLEATDDDRQSFELSLRVIRTLVVHTGINVMEGWSRLSRSAMAVRVFQRLSDFDAQLGNTHTQNALTLGIITRLLDGLLSTPIHKDILAQCAIGMLEKHSRFIGAISEDALAALLQVLCKAADYEHVATWARHIPAPTINADIARTVLIALRKQQIALVRGNRRFLARHIVGALGRYRRDSLTAAHLTKLLEIEIGAAPVSASIPRALDIWLSSFRKFGIVPTIETFTVIIDATVSFTLPDRTPVVLSAPAPNAVTWASVARVWCQTGDWDRVHMTMAMIKQSGNKISPRLVTRVVSEAVDRGDVAKAHQFWTEYGCTAGKAANGEALAKLIFGYARIGDAVAATELFECACACQTRQTGRQSNLAAHLTGLLNTVLRCSLDAITVEPMAAGDDMPVDLSFDSQAIRIAHRFGVRFDVVTYNVLLAQLSRRVCQIIAGLESGRVDLFATAMHRLYLRMHDEGIMLDEMTLAHLVPVWLRAGHLELIRMHWHMCVQGRTTSKTAQAKRHVLHQIRRWNMNDSAIETLLDIPLPPKE</sequence>
<dbReference type="InterPro" id="IPR011990">
    <property type="entry name" value="TPR-like_helical_dom_sf"/>
</dbReference>
<evidence type="ECO:0008006" key="4">
    <source>
        <dbReference type="Google" id="ProtNLM"/>
    </source>
</evidence>
<reference evidence="2 3" key="1">
    <citation type="submission" date="2016-07" db="EMBL/GenBank/DDBJ databases">
        <title>Pervasive Adenine N6-methylation of Active Genes in Fungi.</title>
        <authorList>
            <consortium name="DOE Joint Genome Institute"/>
            <person name="Mondo S.J."/>
            <person name="Dannebaum R.O."/>
            <person name="Kuo R.C."/>
            <person name="Labutti K."/>
            <person name="Haridas S."/>
            <person name="Kuo A."/>
            <person name="Salamov A."/>
            <person name="Ahrendt S.R."/>
            <person name="Lipzen A."/>
            <person name="Sullivan W."/>
            <person name="Andreopoulos W.B."/>
            <person name="Clum A."/>
            <person name="Lindquist E."/>
            <person name="Daum C."/>
            <person name="Ramamoorthy G.K."/>
            <person name="Gryganskyi A."/>
            <person name="Culley D."/>
            <person name="Magnuson J.K."/>
            <person name="James T.Y."/>
            <person name="O'Malley M.A."/>
            <person name="Stajich J.E."/>
            <person name="Spatafora J.W."/>
            <person name="Visel A."/>
            <person name="Grigoriev I.V."/>
        </authorList>
    </citation>
    <scope>NUCLEOTIDE SEQUENCE [LARGE SCALE GENOMIC DNA]</scope>
    <source>
        <strain evidence="2 3">ATCC 12442</strain>
    </source>
</reference>
<evidence type="ECO:0000313" key="2">
    <source>
        <dbReference type="EMBL" id="ORX71277.1"/>
    </source>
</evidence>
<comment type="caution">
    <text evidence="2">The sequence shown here is derived from an EMBL/GenBank/DDBJ whole genome shotgun (WGS) entry which is preliminary data.</text>
</comment>
<dbReference type="GeneID" id="63802083"/>
<evidence type="ECO:0000313" key="3">
    <source>
        <dbReference type="Proteomes" id="UP000193922"/>
    </source>
</evidence>
<dbReference type="OrthoDB" id="185373at2759"/>
<name>A0A1Y1WCK2_9FUNG</name>
<dbReference type="RefSeq" id="XP_040744792.1">
    <property type="nucleotide sequence ID" value="XM_040885435.1"/>
</dbReference>
<accession>A0A1Y1WCK2</accession>
<dbReference type="PANTHER" id="PTHR47942">
    <property type="entry name" value="TETRATRICOPEPTIDE REPEAT (TPR)-LIKE SUPERFAMILY PROTEIN-RELATED"/>
    <property type="match status" value="1"/>
</dbReference>
<organism evidence="2 3">
    <name type="scientific">Linderina pennispora</name>
    <dbReference type="NCBI Taxonomy" id="61395"/>
    <lineage>
        <taxon>Eukaryota</taxon>
        <taxon>Fungi</taxon>
        <taxon>Fungi incertae sedis</taxon>
        <taxon>Zoopagomycota</taxon>
        <taxon>Kickxellomycotina</taxon>
        <taxon>Kickxellomycetes</taxon>
        <taxon>Kickxellales</taxon>
        <taxon>Kickxellaceae</taxon>
        <taxon>Linderina</taxon>
    </lineage>
</organism>
<keyword evidence="1" id="KW-0677">Repeat</keyword>
<keyword evidence="3" id="KW-1185">Reference proteome</keyword>
<dbReference type="Gene3D" id="1.25.40.10">
    <property type="entry name" value="Tetratricopeptide repeat domain"/>
    <property type="match status" value="1"/>
</dbReference>
<dbReference type="AlphaFoldDB" id="A0A1Y1WCK2"/>
<dbReference type="EMBL" id="MCFD01000004">
    <property type="protein sequence ID" value="ORX71277.1"/>
    <property type="molecule type" value="Genomic_DNA"/>
</dbReference>
<protein>
    <recommendedName>
        <fullName evidence="4">Pentacotripeptide-repeat region of PRORP domain-containing protein</fullName>
    </recommendedName>
</protein>
<evidence type="ECO:0000256" key="1">
    <source>
        <dbReference type="ARBA" id="ARBA00022737"/>
    </source>
</evidence>
<dbReference type="Proteomes" id="UP000193922">
    <property type="component" value="Unassembled WGS sequence"/>
</dbReference>
<proteinExistence type="predicted"/>